<dbReference type="PANTHER" id="PTHR38788:SF3">
    <property type="entry name" value="CLR5 DOMAIN-CONTAINING PROTEIN"/>
    <property type="match status" value="1"/>
</dbReference>
<name>A0A9Q8QKU9_9HYPO</name>
<evidence type="ECO:0000313" key="4">
    <source>
        <dbReference type="Proteomes" id="UP000829364"/>
    </source>
</evidence>
<feature type="compositionally biased region" description="Acidic residues" evidence="1">
    <location>
        <begin position="365"/>
        <end position="387"/>
    </location>
</feature>
<evidence type="ECO:0000256" key="1">
    <source>
        <dbReference type="SAM" id="MobiDB-lite"/>
    </source>
</evidence>
<dbReference type="EMBL" id="CP086359">
    <property type="protein sequence ID" value="UNI21011.1"/>
    <property type="molecule type" value="Genomic_DNA"/>
</dbReference>
<feature type="region of interest" description="Disordered" evidence="1">
    <location>
        <begin position="1"/>
        <end position="28"/>
    </location>
</feature>
<feature type="region of interest" description="Disordered" evidence="1">
    <location>
        <begin position="87"/>
        <end position="107"/>
    </location>
</feature>
<dbReference type="Proteomes" id="UP000829364">
    <property type="component" value="Chromosome 6"/>
</dbReference>
<accession>A0A9Q8QKU9</accession>
<dbReference type="Pfam" id="PF14420">
    <property type="entry name" value="Clr5"/>
    <property type="match status" value="1"/>
</dbReference>
<feature type="compositionally biased region" description="Low complexity" evidence="1">
    <location>
        <begin position="93"/>
        <end position="105"/>
    </location>
</feature>
<dbReference type="InterPro" id="IPR025676">
    <property type="entry name" value="Clr5_dom"/>
</dbReference>
<dbReference type="PANTHER" id="PTHR38788">
    <property type="entry name" value="CLR5 DOMAIN-CONTAINING PROTEIN"/>
    <property type="match status" value="1"/>
</dbReference>
<keyword evidence="4" id="KW-1185">Reference proteome</keyword>
<gene>
    <name evidence="3" type="ORF">JDV02_007044</name>
</gene>
<feature type="region of interest" description="Disordered" evidence="1">
    <location>
        <begin position="351"/>
        <end position="387"/>
    </location>
</feature>
<organism evidence="3 4">
    <name type="scientific">Purpureocillium takamizusanense</name>
    <dbReference type="NCBI Taxonomy" id="2060973"/>
    <lineage>
        <taxon>Eukaryota</taxon>
        <taxon>Fungi</taxon>
        <taxon>Dikarya</taxon>
        <taxon>Ascomycota</taxon>
        <taxon>Pezizomycotina</taxon>
        <taxon>Sordariomycetes</taxon>
        <taxon>Hypocreomycetidae</taxon>
        <taxon>Hypocreales</taxon>
        <taxon>Ophiocordycipitaceae</taxon>
        <taxon>Purpureocillium</taxon>
    </lineage>
</organism>
<dbReference type="OrthoDB" id="5308957at2759"/>
<proteinExistence type="predicted"/>
<feature type="compositionally biased region" description="Low complexity" evidence="1">
    <location>
        <begin position="1"/>
        <end position="18"/>
    </location>
</feature>
<feature type="domain" description="Clr5" evidence="2">
    <location>
        <begin position="31"/>
        <end position="83"/>
    </location>
</feature>
<evidence type="ECO:0000259" key="2">
    <source>
        <dbReference type="Pfam" id="PF14420"/>
    </source>
</evidence>
<evidence type="ECO:0000313" key="3">
    <source>
        <dbReference type="EMBL" id="UNI21011.1"/>
    </source>
</evidence>
<sequence>MSSRPLPALAPRAPGSAPDVAERAMSREHSEAEWKSMRGVIEQLYIHENRKLVETMAILESRYGFAATAQMYKKRLKKWDIRKRTYRKTPDGSSASTPAPSAATSDGIDAVADTPAEEAPPSRAAVASAQPLAVERVRRPAGPYAGLELVLDSVFAWSLSKLQAHRSGSDPMSRYLANPNQPPLQDSRTMYRTFELVFDLWYYGRGQLAGMAARKAFFALEFVLTEDHPDLVWHILDTVYDMVDRGHIQLLGMFLPHATALATRQLPANHPLLRILEQLMRCDYQTEAGRQQVCHMLRQAWLRNTDILTDRIGSRAPQHLWLYEQLIWDGRTRLRRGDELARRREAMLGALEGLRGRREPSPAGEQEEQEEDEEGEEEARDDDDDDGSEALRIRALMLEYTQMDLGDRQAAERLAVDLLERTTTSAEAGDTRTKARFHAYARKMLARLQQERQEWGRAEENLRWAVTKREAAHGGDSDLRVIRDLWVLAAHFQRAGMHEAAEQTTQDALARAARYLGAGGDDDGEGSG</sequence>
<protein>
    <recommendedName>
        <fullName evidence="2">Clr5 domain-containing protein</fullName>
    </recommendedName>
</protein>
<dbReference type="AlphaFoldDB" id="A0A9Q8QKU9"/>
<dbReference type="RefSeq" id="XP_047844492.1">
    <property type="nucleotide sequence ID" value="XM_047988496.1"/>
</dbReference>
<dbReference type="GeneID" id="72068993"/>
<reference evidence="3" key="1">
    <citation type="submission" date="2021-11" db="EMBL/GenBank/DDBJ databases">
        <title>Purpureocillium_takamizusanense_genome.</title>
        <authorList>
            <person name="Nguyen N.-H."/>
        </authorList>
    </citation>
    <scope>NUCLEOTIDE SEQUENCE</scope>
    <source>
        <strain evidence="3">PT3</strain>
    </source>
</reference>
<dbReference type="KEGG" id="ptkz:JDV02_007044"/>